<dbReference type="Proteomes" id="UP001148662">
    <property type="component" value="Unassembled WGS sequence"/>
</dbReference>
<comment type="caution">
    <text evidence="1">The sequence shown here is derived from an EMBL/GenBank/DDBJ whole genome shotgun (WGS) entry which is preliminary data.</text>
</comment>
<evidence type="ECO:0000313" key="1">
    <source>
        <dbReference type="EMBL" id="KAJ3542228.1"/>
    </source>
</evidence>
<evidence type="ECO:0000313" key="2">
    <source>
        <dbReference type="Proteomes" id="UP001148662"/>
    </source>
</evidence>
<dbReference type="EMBL" id="JANHOG010001171">
    <property type="protein sequence ID" value="KAJ3542228.1"/>
    <property type="molecule type" value="Genomic_DNA"/>
</dbReference>
<sequence>MCFFCSEQSASLQQVIKAKMLGNSVLSAVSLAAPLASTVAAPASFPSSGNGLWYKTPGTIWAENWLPVGNGYLAAMTPGGTAQETTQLNIESLWTGGPFQDPTYNGGNKQPSERTQMALDMQAIRQTIFQSSTGTIDNIEELATDAGAYGSYAAAGYLVTTMDATDYTTNYTRWLDLDQAVARTTWTQGQTSYSRSLFCSNSAQACVQHLNTSSSHDILPAITYAFSSALESGLPPPVISCLDGSTLLIQGNVSNPGMAYELMARVNAAGPSSTVNISCTSLPGVPGVTNATVSVTGAQQAWITWVGDTDYDMDAGDVLHSFSFRKAEGISSSQLLARLDAAAPKTATSSVYDPLFSDHVASYTDLLGGFTLSLGQTPNLAAPTDELKAAYQTDVGDPYLEWLLFNYGRYLLASSAPGTLPANLQGKWASDISNAWGADYHSNINIQMNYWFAEMTNMDLVTPLFDYIEKTWAPRGAETALILYNISRGWVTHDEMNTFGHTGMKLSGNSAQWADYPESAVWMMIHVWDHFDYTNDLTWFKAQGWPLLKSVASFHLDKLIPDERFNDSTLVVSPCNSPEQVPITLGCAHSQQLIWQLFNAIEKGYNISGDDDTDFLQEVRDKRARMDKGIHIGSWGQLQEWKVDMDSPTDVHRHLSHLIGLYPGYALTGYDPSIQSLPEGQTAYTKSQVLEATETSLIHRGNGTGPDGDAGWEKVWRAASWAQLGNASQFYHELSYAIERNYGSNLFSLYDPFDPSPIFQIDANLGYPAAVLNALIQAPDVASYSTALIITLLPALPPTWPSGSIRNARVRGGMKVNLDWANGKPTHVDIITDSSARARPTAIIKMSSRPLNDDEVLTEMNKMVAFIKQEALEKAREIQVKADEEFAIEKAKLVKQEQQAIDAQFEKKRKNAEVAQKIAQSTLTNKSRLKLLQQREEHLQDLFDTARKSILDLAADEGRYVQFLENVIVQGFLSLLEPEVIIQSRQKDVPIAQKATDNAIKQYAEISGRNVKATVYGELSNDLAGGVTLISGNLRITLDNTLDERLRLLEDRMLPEIRYDLFGANPNRKFFT</sequence>
<organism evidence="1 2">
    <name type="scientific">Phlebia brevispora</name>
    <dbReference type="NCBI Taxonomy" id="194682"/>
    <lineage>
        <taxon>Eukaryota</taxon>
        <taxon>Fungi</taxon>
        <taxon>Dikarya</taxon>
        <taxon>Basidiomycota</taxon>
        <taxon>Agaricomycotina</taxon>
        <taxon>Agaricomycetes</taxon>
        <taxon>Polyporales</taxon>
        <taxon>Meruliaceae</taxon>
        <taxon>Phlebia</taxon>
    </lineage>
</organism>
<gene>
    <name evidence="1" type="ORF">NM688_g5996</name>
</gene>
<protein>
    <submittedName>
        <fullName evidence="1">Uncharacterized protein</fullName>
    </submittedName>
</protein>
<accession>A0ACC1SLL0</accession>
<proteinExistence type="predicted"/>
<name>A0ACC1SLL0_9APHY</name>
<keyword evidence="2" id="KW-1185">Reference proteome</keyword>
<reference evidence="1" key="1">
    <citation type="submission" date="2022-07" db="EMBL/GenBank/DDBJ databases">
        <title>Genome Sequence of Phlebia brevispora.</title>
        <authorList>
            <person name="Buettner E."/>
        </authorList>
    </citation>
    <scope>NUCLEOTIDE SEQUENCE</scope>
    <source>
        <strain evidence="1">MPL23</strain>
    </source>
</reference>